<dbReference type="AlphaFoldDB" id="A0A0A2MQ58"/>
<comment type="caution">
    <text evidence="1">The sequence shown here is derived from an EMBL/GenBank/DDBJ whole genome shotgun (WGS) entry which is preliminary data.</text>
</comment>
<reference evidence="1 2" key="2">
    <citation type="journal article" date="2015" name="Stand. Genomic Sci.">
        <title>High quality draft genomic sequence of Flavobacterium enshiense DK69(T) and comparison among Flavobacterium genomes.</title>
        <authorList>
            <person name="Zeng Z."/>
            <person name="Chen C."/>
            <person name="Du H."/>
            <person name="Wang G."/>
            <person name="Li M."/>
        </authorList>
    </citation>
    <scope>NUCLEOTIDE SEQUENCE [LARGE SCALE GENOMIC DNA]</scope>
    <source>
        <strain evidence="1 2">DK69</strain>
    </source>
</reference>
<evidence type="ECO:0000313" key="2">
    <source>
        <dbReference type="Proteomes" id="UP000030149"/>
    </source>
</evidence>
<name>A0A0A2MQ58_9FLAO</name>
<protein>
    <submittedName>
        <fullName evidence="1">Uncharacterized protein</fullName>
    </submittedName>
</protein>
<proteinExistence type="predicted"/>
<accession>A0A0A2MQ58</accession>
<organism evidence="1 2">
    <name type="scientific">Flavobacterium enshiense DK69</name>
    <dbReference type="NCBI Taxonomy" id="1107311"/>
    <lineage>
        <taxon>Bacteria</taxon>
        <taxon>Pseudomonadati</taxon>
        <taxon>Bacteroidota</taxon>
        <taxon>Flavobacteriia</taxon>
        <taxon>Flavobacteriales</taxon>
        <taxon>Flavobacteriaceae</taxon>
        <taxon>Flavobacterium</taxon>
    </lineage>
</organism>
<dbReference type="STRING" id="1107311.Q767_12965"/>
<keyword evidence="2" id="KW-1185">Reference proteome</keyword>
<reference evidence="2" key="1">
    <citation type="submission" date="2013-09" db="EMBL/GenBank/DDBJ databases">
        <authorList>
            <person name="Zeng Z."/>
            <person name="Chen C."/>
        </authorList>
    </citation>
    <scope>NUCLEOTIDE SEQUENCE [LARGE SCALE GENOMIC DNA]</scope>
    <source>
        <strain evidence="2">DK69</strain>
    </source>
</reference>
<evidence type="ECO:0000313" key="1">
    <source>
        <dbReference type="EMBL" id="KGO94474.1"/>
    </source>
</evidence>
<dbReference type="PATRIC" id="fig|1107311.5.peg.1113"/>
<dbReference type="EMBL" id="JRLZ01000016">
    <property type="protein sequence ID" value="KGO94474.1"/>
    <property type="molecule type" value="Genomic_DNA"/>
</dbReference>
<dbReference type="Proteomes" id="UP000030149">
    <property type="component" value="Unassembled WGS sequence"/>
</dbReference>
<gene>
    <name evidence="1" type="ORF">Q767_12965</name>
</gene>
<sequence length="77" mass="9076">MDRKPTLLLMDSTKSVGAVVYCDDFAKDDLYFKRPERLAVYAKRLGEVEVKLLSETHITEEELKRHNRAYYDTDHIK</sequence>
<dbReference type="RefSeq" id="WP_035630740.1">
    <property type="nucleotide sequence ID" value="NZ_AVCS01000006.1"/>
</dbReference>